<evidence type="ECO:0000313" key="1">
    <source>
        <dbReference type="EMBL" id="KJR84404.1"/>
    </source>
</evidence>
<comment type="caution">
    <text evidence="1">The sequence shown here is derived from an EMBL/GenBank/DDBJ whole genome shotgun (WGS) entry which is preliminary data.</text>
</comment>
<dbReference type="AlphaFoldDB" id="A0A0F2M5L8"/>
<dbReference type="Proteomes" id="UP000033710">
    <property type="component" value="Unassembled WGS sequence"/>
</dbReference>
<name>A0A0F2M5L8_SPOSC</name>
<organism evidence="1 2">
    <name type="scientific">Sporothrix schenckii 1099-18</name>
    <dbReference type="NCBI Taxonomy" id="1397361"/>
    <lineage>
        <taxon>Eukaryota</taxon>
        <taxon>Fungi</taxon>
        <taxon>Dikarya</taxon>
        <taxon>Ascomycota</taxon>
        <taxon>Pezizomycotina</taxon>
        <taxon>Sordariomycetes</taxon>
        <taxon>Sordariomycetidae</taxon>
        <taxon>Ophiostomatales</taxon>
        <taxon>Ophiostomataceae</taxon>
        <taxon>Sporothrix</taxon>
    </lineage>
</organism>
<dbReference type="KEGG" id="ssck:SPSK_10191"/>
<dbReference type="GeneID" id="27672017"/>
<evidence type="ECO:0000313" key="2">
    <source>
        <dbReference type="Proteomes" id="UP000033710"/>
    </source>
</evidence>
<dbReference type="VEuPathDB" id="FungiDB:SPSK_10191"/>
<sequence length="77" mass="8776">MQSRLVELVMQIPCCLFARCYVDKNVLPLILLIMMTARDAGAPNNGTASRFHRNRETVLSETKDIYPHDRETVLEAV</sequence>
<accession>A0A0F2M5L8</accession>
<protein>
    <submittedName>
        <fullName evidence="1">Uncharacterized protein</fullName>
    </submittedName>
</protein>
<proteinExistence type="predicted"/>
<reference evidence="1 2" key="2">
    <citation type="journal article" date="2015" name="Eukaryot. Cell">
        <title>Asexual propagation of a virulent clone complex in a human and feline outbreak of sporotrichosis.</title>
        <authorList>
            <person name="Teixeira Mde M."/>
            <person name="Rodrigues A.M."/>
            <person name="Tsui C.K."/>
            <person name="de Almeida L.G."/>
            <person name="Van Diepeningen A.D."/>
            <person name="van den Ende B.G."/>
            <person name="Fernandes G.F."/>
            <person name="Kano R."/>
            <person name="Hamelin R.C."/>
            <person name="Lopes-Bezerra L.M."/>
            <person name="Vasconcelos A.T."/>
            <person name="de Hoog S."/>
            <person name="de Camargo Z.P."/>
            <person name="Felipe M.S."/>
        </authorList>
    </citation>
    <scope>NUCLEOTIDE SEQUENCE [LARGE SCALE GENOMIC DNA]</scope>
    <source>
        <strain evidence="1 2">1099-18</strain>
    </source>
</reference>
<dbReference type="EMBL" id="AXCR01000007">
    <property type="protein sequence ID" value="KJR84404.1"/>
    <property type="molecule type" value="Genomic_DNA"/>
</dbReference>
<reference evidence="1 2" key="1">
    <citation type="journal article" date="2014" name="BMC Genomics">
        <title>Comparative genomics of the major fungal agents of human and animal Sporotrichosis: Sporothrix schenckii and Sporothrix brasiliensis.</title>
        <authorList>
            <person name="Teixeira M.M."/>
            <person name="de Almeida L.G."/>
            <person name="Kubitschek-Barreira P."/>
            <person name="Alves F.L."/>
            <person name="Kioshima E.S."/>
            <person name="Abadio A.K."/>
            <person name="Fernandes L."/>
            <person name="Derengowski L.S."/>
            <person name="Ferreira K.S."/>
            <person name="Souza R.C."/>
            <person name="Ruiz J.C."/>
            <person name="de Andrade N.C."/>
            <person name="Paes H.C."/>
            <person name="Nicola A.M."/>
            <person name="Albuquerque P."/>
            <person name="Gerber A.L."/>
            <person name="Martins V.P."/>
            <person name="Peconick L.D."/>
            <person name="Neto A.V."/>
            <person name="Chaucanez C.B."/>
            <person name="Silva P.A."/>
            <person name="Cunha O.L."/>
            <person name="de Oliveira F.F."/>
            <person name="dos Santos T.C."/>
            <person name="Barros A.L."/>
            <person name="Soares M.A."/>
            <person name="de Oliveira L.M."/>
            <person name="Marini M.M."/>
            <person name="Villalobos-Duno H."/>
            <person name="Cunha M.M."/>
            <person name="de Hoog S."/>
            <person name="da Silveira J.F."/>
            <person name="Henrissat B."/>
            <person name="Nino-Vega G.A."/>
            <person name="Cisalpino P.S."/>
            <person name="Mora-Montes H.M."/>
            <person name="Almeida S.R."/>
            <person name="Stajich J.E."/>
            <person name="Lopes-Bezerra L.M."/>
            <person name="Vasconcelos A.T."/>
            <person name="Felipe M.S."/>
        </authorList>
    </citation>
    <scope>NUCLEOTIDE SEQUENCE [LARGE SCALE GENOMIC DNA]</scope>
    <source>
        <strain evidence="1 2">1099-18</strain>
    </source>
</reference>
<gene>
    <name evidence="1" type="ORF">SPSK_10191</name>
</gene>
<dbReference type="RefSeq" id="XP_016587080.1">
    <property type="nucleotide sequence ID" value="XM_016736740.1"/>
</dbReference>